<dbReference type="AlphaFoldDB" id="A0A645BFD9"/>
<name>A0A645BFD9_9ZZZZ</name>
<reference evidence="1" key="1">
    <citation type="submission" date="2019-08" db="EMBL/GenBank/DDBJ databases">
        <authorList>
            <person name="Kucharzyk K."/>
            <person name="Murdoch R.W."/>
            <person name="Higgins S."/>
            <person name="Loffler F."/>
        </authorList>
    </citation>
    <scope>NUCLEOTIDE SEQUENCE</scope>
</reference>
<comment type="caution">
    <text evidence="1">The sequence shown here is derived from an EMBL/GenBank/DDBJ whole genome shotgun (WGS) entry which is preliminary data.</text>
</comment>
<dbReference type="Gene3D" id="3.30.420.40">
    <property type="match status" value="2"/>
</dbReference>
<evidence type="ECO:0000313" key="1">
    <source>
        <dbReference type="EMBL" id="MPM64165.1"/>
    </source>
</evidence>
<dbReference type="Gene3D" id="1.10.720.160">
    <property type="match status" value="1"/>
</dbReference>
<gene>
    <name evidence="1" type="ORF">SDC9_111051</name>
</gene>
<accession>A0A645BFD9</accession>
<dbReference type="InterPro" id="IPR052519">
    <property type="entry name" value="Euk-type_GlcNAc_Kinase"/>
</dbReference>
<dbReference type="SUPFAM" id="SSF53067">
    <property type="entry name" value="Actin-like ATPase domain"/>
    <property type="match status" value="2"/>
</dbReference>
<dbReference type="CDD" id="cd24079">
    <property type="entry name" value="ASKHA_NBD_PG1100-like"/>
    <property type="match status" value="1"/>
</dbReference>
<sequence>MQEILIADSGATKTDWSLTRNGEIIHRFSSKGISPVFQTQEEIAEEIKLHVYPVLKDKNIEAVYFYGTGCIPEKTALVRDAIRQSFPANTIHVYSDLIAAAHSLCGHEAGIACILGTGSNSCQWDGSSIVKQISPLGFILGDEGSGAVLGKHLVGDALKNRLTEGLKEALLDEYSLTPASIIDKVYRQPFPSRFLASLSPFLLKHIDDRSIRRIVTHTFSDFFERNVMQYDYQKNKVNFVGSIAWYFSDPLKEVAAEKGIGIGTITQSPMSGLIDYYRNRE</sequence>
<evidence type="ECO:0008006" key="2">
    <source>
        <dbReference type="Google" id="ProtNLM"/>
    </source>
</evidence>
<organism evidence="1">
    <name type="scientific">bioreactor metagenome</name>
    <dbReference type="NCBI Taxonomy" id="1076179"/>
    <lineage>
        <taxon>unclassified sequences</taxon>
        <taxon>metagenomes</taxon>
        <taxon>ecological metagenomes</taxon>
    </lineage>
</organism>
<proteinExistence type="predicted"/>
<dbReference type="PANTHER" id="PTHR43190:SF3">
    <property type="entry name" value="N-ACETYL-D-GLUCOSAMINE KINASE"/>
    <property type="match status" value="1"/>
</dbReference>
<protein>
    <recommendedName>
        <fullName evidence="2">ATPase BadF/BadG/BcrA/BcrD type domain-containing protein</fullName>
    </recommendedName>
</protein>
<dbReference type="InterPro" id="IPR043129">
    <property type="entry name" value="ATPase_NBD"/>
</dbReference>
<dbReference type="PANTHER" id="PTHR43190">
    <property type="entry name" value="N-ACETYL-D-GLUCOSAMINE KINASE"/>
    <property type="match status" value="1"/>
</dbReference>
<dbReference type="EMBL" id="VSSQ01019804">
    <property type="protein sequence ID" value="MPM64165.1"/>
    <property type="molecule type" value="Genomic_DNA"/>
</dbReference>